<protein>
    <submittedName>
        <fullName evidence="8">Uncharacterized protein</fullName>
    </submittedName>
</protein>
<keyword evidence="7" id="KW-0732">Signal</keyword>
<feature type="transmembrane region" description="Helical" evidence="6">
    <location>
        <begin position="460"/>
        <end position="482"/>
    </location>
</feature>
<dbReference type="EMBL" id="BRXX01000369">
    <property type="protein sequence ID" value="GMI07694.1"/>
    <property type="molecule type" value="Genomic_DNA"/>
</dbReference>
<evidence type="ECO:0000256" key="7">
    <source>
        <dbReference type="SAM" id="SignalP"/>
    </source>
</evidence>
<feature type="transmembrane region" description="Helical" evidence="6">
    <location>
        <begin position="324"/>
        <end position="343"/>
    </location>
</feature>
<evidence type="ECO:0000313" key="8">
    <source>
        <dbReference type="EMBL" id="GMI07694.1"/>
    </source>
</evidence>
<feature type="transmembrane region" description="Helical" evidence="6">
    <location>
        <begin position="174"/>
        <end position="196"/>
    </location>
</feature>
<keyword evidence="2 6" id="KW-0812">Transmembrane</keyword>
<proteinExistence type="predicted"/>
<feature type="region of interest" description="Disordered" evidence="5">
    <location>
        <begin position="134"/>
        <end position="161"/>
    </location>
</feature>
<feature type="transmembrane region" description="Helical" evidence="6">
    <location>
        <begin position="287"/>
        <end position="312"/>
    </location>
</feature>
<organism evidence="8 9">
    <name type="scientific">Triparma verrucosa</name>
    <dbReference type="NCBI Taxonomy" id="1606542"/>
    <lineage>
        <taxon>Eukaryota</taxon>
        <taxon>Sar</taxon>
        <taxon>Stramenopiles</taxon>
        <taxon>Ochrophyta</taxon>
        <taxon>Bolidophyceae</taxon>
        <taxon>Parmales</taxon>
        <taxon>Triparmaceae</taxon>
        <taxon>Triparma</taxon>
    </lineage>
</organism>
<evidence type="ECO:0000256" key="2">
    <source>
        <dbReference type="ARBA" id="ARBA00022692"/>
    </source>
</evidence>
<gene>
    <name evidence="8" type="ORF">TrVE_jg4976</name>
</gene>
<reference evidence="9" key="1">
    <citation type="journal article" date="2023" name="Commun. Biol.">
        <title>Genome analysis of Parmales, the sister group of diatoms, reveals the evolutionary specialization of diatoms from phago-mixotrophs to photoautotrophs.</title>
        <authorList>
            <person name="Ban H."/>
            <person name="Sato S."/>
            <person name="Yoshikawa S."/>
            <person name="Yamada K."/>
            <person name="Nakamura Y."/>
            <person name="Ichinomiya M."/>
            <person name="Sato N."/>
            <person name="Blanc-Mathieu R."/>
            <person name="Endo H."/>
            <person name="Kuwata A."/>
            <person name="Ogata H."/>
        </authorList>
    </citation>
    <scope>NUCLEOTIDE SEQUENCE [LARGE SCALE GENOMIC DNA]</scope>
    <source>
        <strain evidence="9">NIES 3699</strain>
    </source>
</reference>
<feature type="transmembrane region" description="Helical" evidence="6">
    <location>
        <begin position="355"/>
        <end position="374"/>
    </location>
</feature>
<keyword evidence="3 6" id="KW-1133">Transmembrane helix</keyword>
<accession>A0A9W7CN35</accession>
<name>A0A9W7CN35_9STRA</name>
<dbReference type="InterPro" id="IPR036259">
    <property type="entry name" value="MFS_trans_sf"/>
</dbReference>
<dbReference type="Gene3D" id="1.20.1250.20">
    <property type="entry name" value="MFS general substrate transporter like domains"/>
    <property type="match status" value="1"/>
</dbReference>
<comment type="caution">
    <text evidence="8">The sequence shown here is derived from an EMBL/GenBank/DDBJ whole genome shotgun (WGS) entry which is preliminary data.</text>
</comment>
<feature type="transmembrane region" description="Helical" evidence="6">
    <location>
        <begin position="236"/>
        <end position="258"/>
    </location>
</feature>
<feature type="signal peptide" evidence="7">
    <location>
        <begin position="1"/>
        <end position="19"/>
    </location>
</feature>
<evidence type="ECO:0000256" key="4">
    <source>
        <dbReference type="ARBA" id="ARBA00023136"/>
    </source>
</evidence>
<keyword evidence="9" id="KW-1185">Reference proteome</keyword>
<dbReference type="GO" id="GO:0016020">
    <property type="term" value="C:membrane"/>
    <property type="evidence" value="ECO:0007669"/>
    <property type="project" value="UniProtKB-SubCell"/>
</dbReference>
<dbReference type="Proteomes" id="UP001165160">
    <property type="component" value="Unassembled WGS sequence"/>
</dbReference>
<feature type="chain" id="PRO_5040921960" evidence="7">
    <location>
        <begin position="20"/>
        <end position="532"/>
    </location>
</feature>
<keyword evidence="4 6" id="KW-0472">Membrane</keyword>
<evidence type="ECO:0000256" key="1">
    <source>
        <dbReference type="ARBA" id="ARBA00004141"/>
    </source>
</evidence>
<evidence type="ECO:0000256" key="6">
    <source>
        <dbReference type="SAM" id="Phobius"/>
    </source>
</evidence>
<dbReference type="PANTHER" id="PTHR23507">
    <property type="entry name" value="ZGC:174356"/>
    <property type="match status" value="1"/>
</dbReference>
<dbReference type="SUPFAM" id="SSF103473">
    <property type="entry name" value="MFS general substrate transporter"/>
    <property type="match status" value="2"/>
</dbReference>
<dbReference type="AlphaFoldDB" id="A0A9W7CN35"/>
<dbReference type="PANTHER" id="PTHR23507:SF1">
    <property type="entry name" value="FI18259P1-RELATED"/>
    <property type="match status" value="1"/>
</dbReference>
<dbReference type="GO" id="GO:0022857">
    <property type="term" value="F:transmembrane transporter activity"/>
    <property type="evidence" value="ECO:0007669"/>
    <property type="project" value="TreeGrafter"/>
</dbReference>
<evidence type="ECO:0000256" key="5">
    <source>
        <dbReference type="SAM" id="MobiDB-lite"/>
    </source>
</evidence>
<sequence length="532" mass="57284">MGEAAWHVVLTAFVQFSLAENDLALAASIAGTGEILQKTFRIIFLSSVGVIIDRFGRQPILIVVSLASLLIVVLLWNVPTLGVYFLIQALTGLLNVMDTPALTMVADIGRAYVLTGGGYEEKDKVQVMPKRLEGAKEGAGGDGGERGQLWKGEEEGEGDDLDTREKIEKTRTKLFGYASAIWVMAYGFSLLLTGTITAREEEDEGRNHTEGVTDVCSPYYNETLALEEPLESVSHMWPGIVIATICYSVAFFISVFGIKETKDWSPPGSHVVNSPIAAFKLLLKTKWLMLLTSVTIVMDFCQRGYIAVLFWYGAYNFGWEVNDFVKVIFLALVMNVLSNTVVLKLGLRYMGLWPLFYMGCATGIVQMLLTGLSASLGDELIWIAMVNTLFNVGKPILRGKITAEFGTDEQGKAISALDVTANFSALAGTAMCNGLLAVTIKMEEGEALDADMAACLGGAASVASGAPFYVCAVLIAIAWYLITKFKHLEPGREGSVAAAAAVAGGGGGGGEDEHILDLKIVTPSHKKTIQNK</sequence>
<evidence type="ECO:0000256" key="3">
    <source>
        <dbReference type="ARBA" id="ARBA00022989"/>
    </source>
</evidence>
<feature type="transmembrane region" description="Helical" evidence="6">
    <location>
        <begin position="59"/>
        <end position="78"/>
    </location>
</feature>
<comment type="subcellular location">
    <subcellularLocation>
        <location evidence="1">Membrane</location>
        <topology evidence="1">Multi-pass membrane protein</topology>
    </subcellularLocation>
</comment>
<evidence type="ECO:0000313" key="9">
    <source>
        <dbReference type="Proteomes" id="UP001165160"/>
    </source>
</evidence>